<accession>A0ABW6BQL4</accession>
<dbReference type="SUPFAM" id="SSF55781">
    <property type="entry name" value="GAF domain-like"/>
    <property type="match status" value="1"/>
</dbReference>
<dbReference type="InterPro" id="IPR003018">
    <property type="entry name" value="GAF"/>
</dbReference>
<evidence type="ECO:0000313" key="3">
    <source>
        <dbReference type="Proteomes" id="UP001597641"/>
    </source>
</evidence>
<dbReference type="RefSeq" id="WP_377480363.1">
    <property type="nucleotide sequence ID" value="NZ_JBHUOX010000001.1"/>
</dbReference>
<reference evidence="3" key="1">
    <citation type="journal article" date="2019" name="Int. J. Syst. Evol. Microbiol.">
        <title>The Global Catalogue of Microorganisms (GCM) 10K type strain sequencing project: providing services to taxonomists for standard genome sequencing and annotation.</title>
        <authorList>
            <consortium name="The Broad Institute Genomics Platform"/>
            <consortium name="The Broad Institute Genome Sequencing Center for Infectious Disease"/>
            <person name="Wu L."/>
            <person name="Ma J."/>
        </authorList>
    </citation>
    <scope>NUCLEOTIDE SEQUENCE [LARGE SCALE GENOMIC DNA]</scope>
    <source>
        <strain evidence="3">KCTC 23984</strain>
    </source>
</reference>
<sequence length="400" mass="44730">METNNIALTGKPQSIIPLNDKDRLAALFRYEILDTPPEAFFDKITRLASKLLRAPSAFVSLVDKERVWYKSNFSTLEVSCVDRNDSLCSLTIINNVDVTVFEDTHLIPGLTDSPYVSAPEGIRFYAGAPLITRDNFNIGTVCVIDTEPRRILDEEKDILKDLATLVVEQIELRALARKATRRHDELYTNLAHNIAEPIKEQHVLLSEAVKSPERTNIIRKAHATVHALQENLETMLGATLQDEEIVAHPQQVAISKIARSIAAEYEPVAKAKNQELFFTVASRRELFVDPDLIREAISNLVSTSIKFTPKGSAVGLDIYESDGLYKIEVSTEASELTTQDLRKIFLKYAILSGKPTGNEEASGLELPRAKKIIELHQGKIWAEHLGKENGKKFVIAFNVD</sequence>
<protein>
    <submittedName>
        <fullName evidence="2">ATP-binding protein</fullName>
    </submittedName>
</protein>
<dbReference type="Pfam" id="PF01590">
    <property type="entry name" value="GAF"/>
    <property type="match status" value="1"/>
</dbReference>
<keyword evidence="3" id="KW-1185">Reference proteome</keyword>
<evidence type="ECO:0000259" key="1">
    <source>
        <dbReference type="PROSITE" id="PS50109"/>
    </source>
</evidence>
<dbReference type="Gene3D" id="3.30.450.40">
    <property type="match status" value="1"/>
</dbReference>
<keyword evidence="2" id="KW-0067">ATP-binding</keyword>
<dbReference type="InterPro" id="IPR003594">
    <property type="entry name" value="HATPase_dom"/>
</dbReference>
<dbReference type="InterPro" id="IPR005467">
    <property type="entry name" value="His_kinase_dom"/>
</dbReference>
<dbReference type="SUPFAM" id="SSF55874">
    <property type="entry name" value="ATPase domain of HSP90 chaperone/DNA topoisomerase II/histidine kinase"/>
    <property type="match status" value="1"/>
</dbReference>
<dbReference type="Proteomes" id="UP001597641">
    <property type="component" value="Unassembled WGS sequence"/>
</dbReference>
<dbReference type="InterPro" id="IPR036890">
    <property type="entry name" value="HATPase_C_sf"/>
</dbReference>
<organism evidence="2 3">
    <name type="scientific">Pontibacter toksunensis</name>
    <dbReference type="NCBI Taxonomy" id="1332631"/>
    <lineage>
        <taxon>Bacteria</taxon>
        <taxon>Pseudomonadati</taxon>
        <taxon>Bacteroidota</taxon>
        <taxon>Cytophagia</taxon>
        <taxon>Cytophagales</taxon>
        <taxon>Hymenobacteraceae</taxon>
        <taxon>Pontibacter</taxon>
    </lineage>
</organism>
<dbReference type="PROSITE" id="PS50109">
    <property type="entry name" value="HIS_KIN"/>
    <property type="match status" value="1"/>
</dbReference>
<feature type="domain" description="Histidine kinase" evidence="1">
    <location>
        <begin position="189"/>
        <end position="400"/>
    </location>
</feature>
<proteinExistence type="predicted"/>
<comment type="caution">
    <text evidence="2">The sequence shown here is derived from an EMBL/GenBank/DDBJ whole genome shotgun (WGS) entry which is preliminary data.</text>
</comment>
<keyword evidence="2" id="KW-0547">Nucleotide-binding</keyword>
<dbReference type="PANTHER" id="PTHR43102">
    <property type="entry name" value="SLR1143 PROTEIN"/>
    <property type="match status" value="1"/>
</dbReference>
<dbReference type="SMART" id="SM00387">
    <property type="entry name" value="HATPase_c"/>
    <property type="match status" value="1"/>
</dbReference>
<evidence type="ECO:0000313" key="2">
    <source>
        <dbReference type="EMBL" id="MFD2999212.1"/>
    </source>
</evidence>
<dbReference type="EMBL" id="JBHUOX010000001">
    <property type="protein sequence ID" value="MFD2999212.1"/>
    <property type="molecule type" value="Genomic_DNA"/>
</dbReference>
<dbReference type="PANTHER" id="PTHR43102:SF2">
    <property type="entry name" value="GAF DOMAIN-CONTAINING PROTEIN"/>
    <property type="match status" value="1"/>
</dbReference>
<name>A0ABW6BQL4_9BACT</name>
<gene>
    <name evidence="2" type="ORF">ACFS7Z_02480</name>
</gene>
<dbReference type="Gene3D" id="3.30.565.10">
    <property type="entry name" value="Histidine kinase-like ATPase, C-terminal domain"/>
    <property type="match status" value="1"/>
</dbReference>
<dbReference type="GO" id="GO:0005524">
    <property type="term" value="F:ATP binding"/>
    <property type="evidence" value="ECO:0007669"/>
    <property type="project" value="UniProtKB-KW"/>
</dbReference>
<dbReference type="Pfam" id="PF02518">
    <property type="entry name" value="HATPase_c"/>
    <property type="match status" value="1"/>
</dbReference>
<dbReference type="SMART" id="SM00065">
    <property type="entry name" value="GAF"/>
    <property type="match status" value="1"/>
</dbReference>
<dbReference type="InterPro" id="IPR029016">
    <property type="entry name" value="GAF-like_dom_sf"/>
</dbReference>